<sequence length="81" mass="8562">MPIYEYRCSSCGAQKDVMQKISDAPLTKCPECGQEAFSKQISAAGFQLKGSGYYATDFKNKPAAQCEPSACSACPAAGTHS</sequence>
<gene>
    <name evidence="2" type="ORF">GALL_38360</name>
</gene>
<accession>A0A1J5T3N9</accession>
<dbReference type="PANTHER" id="PTHR34404:SF2">
    <property type="entry name" value="CONSERVED SERINE RICH PROTEIN"/>
    <property type="match status" value="1"/>
</dbReference>
<dbReference type="AlphaFoldDB" id="A0A1J5T3N9"/>
<evidence type="ECO:0000259" key="1">
    <source>
        <dbReference type="SMART" id="SM00834"/>
    </source>
</evidence>
<organism evidence="2">
    <name type="scientific">mine drainage metagenome</name>
    <dbReference type="NCBI Taxonomy" id="410659"/>
    <lineage>
        <taxon>unclassified sequences</taxon>
        <taxon>metagenomes</taxon>
        <taxon>ecological metagenomes</taxon>
    </lineage>
</organism>
<dbReference type="InterPro" id="IPR013429">
    <property type="entry name" value="Regulatory_FmdB_Zinc_ribbon"/>
</dbReference>
<proteinExistence type="predicted"/>
<protein>
    <submittedName>
        <fullName evidence="2">Zinc ribbon domain protein</fullName>
    </submittedName>
</protein>
<feature type="domain" description="Putative regulatory protein FmdB zinc ribbon" evidence="1">
    <location>
        <begin position="1"/>
        <end position="42"/>
    </location>
</feature>
<comment type="caution">
    <text evidence="2">The sequence shown here is derived from an EMBL/GenBank/DDBJ whole genome shotgun (WGS) entry which is preliminary data.</text>
</comment>
<reference evidence="2" key="1">
    <citation type="submission" date="2016-10" db="EMBL/GenBank/DDBJ databases">
        <title>Sequence of Gallionella enrichment culture.</title>
        <authorList>
            <person name="Poehlein A."/>
            <person name="Muehling M."/>
            <person name="Daniel R."/>
        </authorList>
    </citation>
    <scope>NUCLEOTIDE SEQUENCE</scope>
</reference>
<dbReference type="EMBL" id="MLJW01000009">
    <property type="protein sequence ID" value="OIR15513.1"/>
    <property type="molecule type" value="Genomic_DNA"/>
</dbReference>
<dbReference type="Gene3D" id="2.20.28.30">
    <property type="entry name" value="RNA polymerase ii, chain L"/>
    <property type="match status" value="1"/>
</dbReference>
<dbReference type="NCBIfam" id="TIGR02605">
    <property type="entry name" value="CxxC_CxxC_SSSS"/>
    <property type="match status" value="1"/>
</dbReference>
<evidence type="ECO:0000313" key="2">
    <source>
        <dbReference type="EMBL" id="OIR15513.1"/>
    </source>
</evidence>
<dbReference type="SMART" id="SM00834">
    <property type="entry name" value="CxxC_CXXC_SSSS"/>
    <property type="match status" value="1"/>
</dbReference>
<name>A0A1J5T3N9_9ZZZZ</name>
<dbReference type="Pfam" id="PF09723">
    <property type="entry name" value="Zn_ribbon_8"/>
    <property type="match status" value="1"/>
</dbReference>
<dbReference type="PANTHER" id="PTHR34404">
    <property type="entry name" value="REGULATORY PROTEIN, FMDB FAMILY"/>
    <property type="match status" value="1"/>
</dbReference>